<feature type="binding site" evidence="8">
    <location>
        <position position="372"/>
    </location>
    <ligand>
        <name>[4Fe-4S] cluster</name>
        <dbReference type="ChEBI" id="CHEBI:49883"/>
        <label>1</label>
    </ligand>
</feature>
<organism evidence="11 12">
    <name type="scientific">Magnetovibrio blakemorei</name>
    <dbReference type="NCBI Taxonomy" id="28181"/>
    <lineage>
        <taxon>Bacteria</taxon>
        <taxon>Pseudomonadati</taxon>
        <taxon>Pseudomonadota</taxon>
        <taxon>Alphaproteobacteria</taxon>
        <taxon>Rhodospirillales</taxon>
        <taxon>Magnetovibrionaceae</taxon>
        <taxon>Magnetovibrio</taxon>
    </lineage>
</organism>
<dbReference type="PANTHER" id="PTHR43034:SF2">
    <property type="entry name" value="ION-TRANSLOCATING OXIDOREDUCTASE COMPLEX SUBUNIT C"/>
    <property type="match status" value="1"/>
</dbReference>
<evidence type="ECO:0000256" key="6">
    <source>
        <dbReference type="ARBA" id="ARBA00023004"/>
    </source>
</evidence>
<dbReference type="InterPro" id="IPR019554">
    <property type="entry name" value="Soluble_ligand-bd"/>
</dbReference>
<dbReference type="GO" id="GO:0005886">
    <property type="term" value="C:plasma membrane"/>
    <property type="evidence" value="ECO:0007669"/>
    <property type="project" value="UniProtKB-SubCell"/>
</dbReference>
<comment type="subunit">
    <text evidence="8">The complex is composed of six subunits: RnfA, RnfB, RnfC, RnfD, RnfE and RnfG.</text>
</comment>
<dbReference type="AlphaFoldDB" id="A0A1E5Q6C5"/>
<feature type="binding site" evidence="8">
    <location>
        <position position="408"/>
    </location>
    <ligand>
        <name>[4Fe-4S] cluster</name>
        <dbReference type="ChEBI" id="CHEBI:49883"/>
        <label>2</label>
    </ligand>
</feature>
<sequence>MKLFRIRGGVHPEGRKRLSEDQPIEDLPLPELLHVPLQQHIGAPAVAIVSKGDQVKKGQVIATAQGNISAPVHAPSSGTVVGLGRYAAPHPSGLPGRTITIRTDGLEEWTELSEPMDAFMADPKDIAKRVSECGVVGMGGATFPSSVKLNLGQRYDLHTLIINGAECEPYLTCDDRLMREYADDITMGVRIMARALNVKRVLIAIEGNKPSAIRAMGQAANAYDDVTIVEVPARYPMGSEKHLTQTLLGLETPARGLTADIGAVVHNIATAFAVFEAVTKGIPLISRIVTVSGEAITRPSNLRVLTGTPVAKLIEHVGAYSSEPERLLLGGPMMGQPLADLKVPLVKGTNGVLALTGLQAATQVTTTSCIRCASCVDACPCGLVPLEMAAAIRKEEMELATKSGLMDCVGCGSCAYVCPSNIPLVQYFNYAKGRITAVQRTEHKQKETKRLADQRTERMERQAAAKREAMEKRKAEQAKKKAAQQAARNQEQEKVSA</sequence>
<keyword evidence="7 8" id="KW-0411">Iron-sulfur</keyword>
<gene>
    <name evidence="8" type="primary">rnfC</name>
    <name evidence="11" type="ORF">BEN30_12610</name>
</gene>
<accession>A0A1E5Q6C5</accession>
<dbReference type="SUPFAM" id="SSF142019">
    <property type="entry name" value="Nqo1 FMN-binding domain-like"/>
    <property type="match status" value="1"/>
</dbReference>
<dbReference type="Proteomes" id="UP000095347">
    <property type="component" value="Unassembled WGS sequence"/>
</dbReference>
<evidence type="ECO:0000256" key="1">
    <source>
        <dbReference type="ARBA" id="ARBA00022448"/>
    </source>
</evidence>
<dbReference type="Pfam" id="PF13375">
    <property type="entry name" value="RnfC_N"/>
    <property type="match status" value="1"/>
</dbReference>
<dbReference type="HAMAP" id="MF_00461">
    <property type="entry name" value="RsxC_RnfC"/>
    <property type="match status" value="1"/>
</dbReference>
<name>A0A1E5Q6C5_9PROT</name>
<dbReference type="Pfam" id="PF01512">
    <property type="entry name" value="Complex1_51K"/>
    <property type="match status" value="1"/>
</dbReference>
<dbReference type="PROSITE" id="PS51379">
    <property type="entry name" value="4FE4S_FER_2"/>
    <property type="match status" value="2"/>
</dbReference>
<protein>
    <recommendedName>
        <fullName evidence="8">Ion-translocating oxidoreductase complex subunit C</fullName>
        <ecNumber evidence="8">7.-.-.-</ecNumber>
    </recommendedName>
    <alternativeName>
        <fullName evidence="8">Rnf electron transport complex subunit C</fullName>
    </alternativeName>
</protein>
<dbReference type="Pfam" id="PF10531">
    <property type="entry name" value="SLBB"/>
    <property type="match status" value="1"/>
</dbReference>
<dbReference type="Gene3D" id="3.40.50.11540">
    <property type="entry name" value="NADH-ubiquinone oxidoreductase 51kDa subunit"/>
    <property type="match status" value="1"/>
</dbReference>
<feature type="region of interest" description="Disordered" evidence="9">
    <location>
        <begin position="441"/>
        <end position="497"/>
    </location>
</feature>
<keyword evidence="8" id="KW-0997">Cell inner membrane</keyword>
<feature type="binding site" evidence="8">
    <location>
        <position position="375"/>
    </location>
    <ligand>
        <name>[4Fe-4S] cluster</name>
        <dbReference type="ChEBI" id="CHEBI:49883"/>
        <label>1</label>
    </ligand>
</feature>
<keyword evidence="1 8" id="KW-0813">Transport</keyword>
<feature type="compositionally biased region" description="Basic and acidic residues" evidence="9">
    <location>
        <begin position="441"/>
        <end position="479"/>
    </location>
</feature>
<evidence type="ECO:0000259" key="10">
    <source>
        <dbReference type="PROSITE" id="PS51379"/>
    </source>
</evidence>
<evidence type="ECO:0000256" key="4">
    <source>
        <dbReference type="ARBA" id="ARBA00022737"/>
    </source>
</evidence>
<comment type="caution">
    <text evidence="11">The sequence shown here is derived from an EMBL/GenBank/DDBJ whole genome shotgun (WGS) entry which is preliminary data.</text>
</comment>
<dbReference type="STRING" id="28181.BEN30_12610"/>
<dbReference type="InterPro" id="IPR026902">
    <property type="entry name" value="RnfC_N"/>
</dbReference>
<keyword evidence="5 8" id="KW-0249">Electron transport</keyword>
<evidence type="ECO:0000256" key="2">
    <source>
        <dbReference type="ARBA" id="ARBA00022485"/>
    </source>
</evidence>
<dbReference type="NCBIfam" id="NF003454">
    <property type="entry name" value="PRK05035.1"/>
    <property type="match status" value="1"/>
</dbReference>
<keyword evidence="2 8" id="KW-0004">4Fe-4S</keyword>
<feature type="binding site" evidence="8">
    <location>
        <position position="379"/>
    </location>
    <ligand>
        <name>[4Fe-4S] cluster</name>
        <dbReference type="ChEBI" id="CHEBI:49883"/>
        <label>2</label>
    </ligand>
</feature>
<dbReference type="OrthoDB" id="9767754at2"/>
<comment type="similarity">
    <text evidence="8">Belongs to the 4Fe4S bacterial-type ferredoxin family. RnfC subfamily.</text>
</comment>
<keyword evidence="8" id="KW-0472">Membrane</keyword>
<evidence type="ECO:0000256" key="8">
    <source>
        <dbReference type="HAMAP-Rule" id="MF_00461"/>
    </source>
</evidence>
<dbReference type="NCBIfam" id="TIGR01945">
    <property type="entry name" value="rnfC"/>
    <property type="match status" value="1"/>
</dbReference>
<dbReference type="GO" id="GO:0009055">
    <property type="term" value="F:electron transfer activity"/>
    <property type="evidence" value="ECO:0007669"/>
    <property type="project" value="InterPro"/>
</dbReference>
<keyword evidence="8" id="KW-1003">Cell membrane</keyword>
<feature type="binding site" evidence="8">
    <location>
        <position position="418"/>
    </location>
    <ligand>
        <name>[4Fe-4S] cluster</name>
        <dbReference type="ChEBI" id="CHEBI:49883"/>
        <label>1</label>
    </ligand>
</feature>
<evidence type="ECO:0000313" key="12">
    <source>
        <dbReference type="Proteomes" id="UP000095347"/>
    </source>
</evidence>
<dbReference type="InterPro" id="IPR010208">
    <property type="entry name" value="Ion_transpt_RnfC/RsxC"/>
</dbReference>
<keyword evidence="6 8" id="KW-0408">Iron</keyword>
<keyword evidence="4 8" id="KW-0677">Repeat</keyword>
<dbReference type="Gene3D" id="3.30.70.20">
    <property type="match status" value="1"/>
</dbReference>
<evidence type="ECO:0000256" key="9">
    <source>
        <dbReference type="SAM" id="MobiDB-lite"/>
    </source>
</evidence>
<comment type="subcellular location">
    <subcellularLocation>
        <location evidence="8">Cell inner membrane</location>
        <topology evidence="8">Peripheral membrane protein</topology>
    </subcellularLocation>
</comment>
<dbReference type="InterPro" id="IPR017896">
    <property type="entry name" value="4Fe4S_Fe-S-bd"/>
</dbReference>
<feature type="domain" description="4Fe-4S ferredoxin-type" evidence="10">
    <location>
        <begin position="397"/>
        <end position="428"/>
    </location>
</feature>
<dbReference type="GO" id="GO:0046872">
    <property type="term" value="F:metal ion binding"/>
    <property type="evidence" value="ECO:0007669"/>
    <property type="project" value="UniProtKB-KW"/>
</dbReference>
<evidence type="ECO:0000313" key="11">
    <source>
        <dbReference type="EMBL" id="OEJ66226.1"/>
    </source>
</evidence>
<comment type="cofactor">
    <cofactor evidence="8">
        <name>[4Fe-4S] cluster</name>
        <dbReference type="ChEBI" id="CHEBI:49883"/>
    </cofactor>
    <text evidence="8">Binds 2 [4Fe-4S] clusters per subunit.</text>
</comment>
<feature type="domain" description="4Fe-4S ferredoxin-type" evidence="10">
    <location>
        <begin position="360"/>
        <end position="389"/>
    </location>
</feature>
<dbReference type="InterPro" id="IPR017900">
    <property type="entry name" value="4Fe4S_Fe_S_CS"/>
</dbReference>
<keyword evidence="8" id="KW-1278">Translocase</keyword>
<dbReference type="InterPro" id="IPR037225">
    <property type="entry name" value="Nuo51_FMN-bd_sf"/>
</dbReference>
<keyword evidence="3 8" id="KW-0479">Metal-binding</keyword>
<dbReference type="PANTHER" id="PTHR43034">
    <property type="entry name" value="ION-TRANSLOCATING OXIDOREDUCTASE COMPLEX SUBUNIT C"/>
    <property type="match status" value="1"/>
</dbReference>
<proteinExistence type="inferred from homology"/>
<reference evidence="12" key="1">
    <citation type="submission" date="2016-07" db="EMBL/GenBank/DDBJ databases">
        <authorList>
            <person name="Florea S."/>
            <person name="Webb J.S."/>
            <person name="Jaromczyk J."/>
            <person name="Schardl C.L."/>
        </authorList>
    </citation>
    <scope>NUCLEOTIDE SEQUENCE [LARGE SCALE GENOMIC DNA]</scope>
    <source>
        <strain evidence="12">MV-1</strain>
    </source>
</reference>
<dbReference type="GO" id="GO:0051539">
    <property type="term" value="F:4 iron, 4 sulfur cluster binding"/>
    <property type="evidence" value="ECO:0007669"/>
    <property type="project" value="UniProtKB-KW"/>
</dbReference>
<dbReference type="EC" id="7.-.-.-" evidence="8"/>
<evidence type="ECO:0000256" key="7">
    <source>
        <dbReference type="ARBA" id="ARBA00023014"/>
    </source>
</evidence>
<dbReference type="EMBL" id="MCGG01000036">
    <property type="protein sequence ID" value="OEJ66226.1"/>
    <property type="molecule type" value="Genomic_DNA"/>
</dbReference>
<dbReference type="SUPFAM" id="SSF46548">
    <property type="entry name" value="alpha-helical ferredoxin"/>
    <property type="match status" value="1"/>
</dbReference>
<feature type="binding site" evidence="8">
    <location>
        <position position="411"/>
    </location>
    <ligand>
        <name>[4Fe-4S] cluster</name>
        <dbReference type="ChEBI" id="CHEBI:49883"/>
        <label>2</label>
    </ligand>
</feature>
<dbReference type="InterPro" id="IPR011538">
    <property type="entry name" value="Nuo51_FMN-bd"/>
</dbReference>
<comment type="function">
    <text evidence="8">Part of a membrane-bound complex that couples electron transfer with translocation of ions across the membrane.</text>
</comment>
<evidence type="ECO:0000256" key="3">
    <source>
        <dbReference type="ARBA" id="ARBA00022723"/>
    </source>
</evidence>
<dbReference type="GO" id="GO:0022900">
    <property type="term" value="P:electron transport chain"/>
    <property type="evidence" value="ECO:0007669"/>
    <property type="project" value="UniProtKB-UniRule"/>
</dbReference>
<dbReference type="Pfam" id="PF12838">
    <property type="entry name" value="Fer4_7"/>
    <property type="match status" value="1"/>
</dbReference>
<keyword evidence="12" id="KW-1185">Reference proteome</keyword>
<feature type="binding site" evidence="8">
    <location>
        <position position="414"/>
    </location>
    <ligand>
        <name>[4Fe-4S] cluster</name>
        <dbReference type="ChEBI" id="CHEBI:49883"/>
        <label>2</label>
    </ligand>
</feature>
<dbReference type="RefSeq" id="WP_069958431.1">
    <property type="nucleotide sequence ID" value="NZ_MCGG01000036.1"/>
</dbReference>
<evidence type="ECO:0000256" key="5">
    <source>
        <dbReference type="ARBA" id="ARBA00022982"/>
    </source>
</evidence>
<dbReference type="PROSITE" id="PS00198">
    <property type="entry name" value="4FE4S_FER_1"/>
    <property type="match status" value="1"/>
</dbReference>
<feature type="binding site" evidence="8">
    <location>
        <position position="369"/>
    </location>
    <ligand>
        <name>[4Fe-4S] cluster</name>
        <dbReference type="ChEBI" id="CHEBI:49883"/>
        <label>1</label>
    </ligand>
</feature>